<dbReference type="Gene3D" id="1.10.150.60">
    <property type="entry name" value="ARID DNA-binding domain"/>
    <property type="match status" value="1"/>
</dbReference>
<evidence type="ECO:0000256" key="5">
    <source>
        <dbReference type="PROSITE-ProRule" id="PRU00285"/>
    </source>
</evidence>
<dbReference type="InterPro" id="IPR008978">
    <property type="entry name" value="HSP20-like_chaperone"/>
</dbReference>
<reference evidence="9 10" key="1">
    <citation type="submission" date="2020-02" db="EMBL/GenBank/DDBJ databases">
        <authorList>
            <person name="Ma Q."/>
            <person name="Huang Y."/>
            <person name="Song X."/>
            <person name="Pei D."/>
        </authorList>
    </citation>
    <scope>NUCLEOTIDE SEQUENCE [LARGE SCALE GENOMIC DNA]</scope>
    <source>
        <strain evidence="9">Sxm20200214</strain>
        <tissue evidence="9">Leaf</tissue>
    </source>
</reference>
<comment type="similarity">
    <text evidence="5">Belongs to the small heat shock protein (HSP20) family.</text>
</comment>
<dbReference type="GO" id="GO:0005634">
    <property type="term" value="C:nucleus"/>
    <property type="evidence" value="ECO:0007669"/>
    <property type="project" value="TreeGrafter"/>
</dbReference>
<feature type="region of interest" description="Disordered" evidence="6">
    <location>
        <begin position="1"/>
        <end position="86"/>
    </location>
</feature>
<dbReference type="Gene3D" id="2.60.40.790">
    <property type="match status" value="1"/>
</dbReference>
<dbReference type="AlphaFoldDB" id="A0A8X7V5V8"/>
<dbReference type="InterPro" id="IPR036431">
    <property type="entry name" value="ARID_dom_sf"/>
</dbReference>
<dbReference type="GO" id="GO:0003677">
    <property type="term" value="F:DNA binding"/>
    <property type="evidence" value="ECO:0007669"/>
    <property type="project" value="UniProtKB-KW"/>
</dbReference>
<feature type="compositionally biased region" description="Basic and acidic residues" evidence="6">
    <location>
        <begin position="42"/>
        <end position="60"/>
    </location>
</feature>
<evidence type="ECO:0000313" key="10">
    <source>
        <dbReference type="Proteomes" id="UP000886595"/>
    </source>
</evidence>
<gene>
    <name evidence="9" type="ORF">Bca52824_032085</name>
</gene>
<dbReference type="SUPFAM" id="SSF46774">
    <property type="entry name" value="ARID-like"/>
    <property type="match status" value="1"/>
</dbReference>
<dbReference type="Pfam" id="PF01388">
    <property type="entry name" value="ARID"/>
    <property type="match status" value="1"/>
</dbReference>
<evidence type="ECO:0000259" key="8">
    <source>
        <dbReference type="PROSITE" id="PS51011"/>
    </source>
</evidence>
<dbReference type="SUPFAM" id="SSF49764">
    <property type="entry name" value="HSP20-like chaperones"/>
    <property type="match status" value="1"/>
</dbReference>
<dbReference type="InterPro" id="IPR001606">
    <property type="entry name" value="ARID_dom"/>
</dbReference>
<dbReference type="SMART" id="SM01014">
    <property type="entry name" value="ARID"/>
    <property type="match status" value="1"/>
</dbReference>
<proteinExistence type="inferred from homology"/>
<dbReference type="PROSITE" id="PS01031">
    <property type="entry name" value="SHSP"/>
    <property type="match status" value="1"/>
</dbReference>
<dbReference type="FunFam" id="1.10.150.60:FF:000018">
    <property type="entry name" value="AT-rich interactive domain-containing protein 3"/>
    <property type="match status" value="1"/>
</dbReference>
<keyword evidence="3" id="KW-0804">Transcription</keyword>
<evidence type="ECO:0000313" key="9">
    <source>
        <dbReference type="EMBL" id="KAG2303434.1"/>
    </source>
</evidence>
<evidence type="ECO:0000256" key="1">
    <source>
        <dbReference type="ARBA" id="ARBA00023015"/>
    </source>
</evidence>
<dbReference type="Proteomes" id="UP000886595">
    <property type="component" value="Unassembled WGS sequence"/>
</dbReference>
<dbReference type="EMBL" id="JAAMPC010000007">
    <property type="protein sequence ID" value="KAG2303434.1"/>
    <property type="molecule type" value="Genomic_DNA"/>
</dbReference>
<organism evidence="9 10">
    <name type="scientific">Brassica carinata</name>
    <name type="common">Ethiopian mustard</name>
    <name type="synonym">Abyssinian cabbage</name>
    <dbReference type="NCBI Taxonomy" id="52824"/>
    <lineage>
        <taxon>Eukaryota</taxon>
        <taxon>Viridiplantae</taxon>
        <taxon>Streptophyta</taxon>
        <taxon>Embryophyta</taxon>
        <taxon>Tracheophyta</taxon>
        <taxon>Spermatophyta</taxon>
        <taxon>Magnoliopsida</taxon>
        <taxon>eudicotyledons</taxon>
        <taxon>Gunneridae</taxon>
        <taxon>Pentapetalae</taxon>
        <taxon>rosids</taxon>
        <taxon>malvids</taxon>
        <taxon>Brassicales</taxon>
        <taxon>Brassicaceae</taxon>
        <taxon>Brassiceae</taxon>
        <taxon>Brassica</taxon>
    </lineage>
</organism>
<feature type="domain" description="SHSP" evidence="7">
    <location>
        <begin position="319"/>
        <end position="412"/>
    </location>
</feature>
<evidence type="ECO:0000256" key="3">
    <source>
        <dbReference type="ARBA" id="ARBA00023163"/>
    </source>
</evidence>
<dbReference type="SMART" id="SM00501">
    <property type="entry name" value="BRIGHT"/>
    <property type="match status" value="1"/>
</dbReference>
<keyword evidence="4" id="KW-0539">Nucleus</keyword>
<dbReference type="PANTHER" id="PTHR15348">
    <property type="entry name" value="AT-RICH INTERACTIVE DOMAIN-CONTAINING PROTEIN ARID DOMAIN- CONTAINING PROTEIN DEAD RINGER PROTEIN B-CELL REGULATOR OF IGH TRANSCRIPTION BRIGHT"/>
    <property type="match status" value="1"/>
</dbReference>
<evidence type="ECO:0000256" key="2">
    <source>
        <dbReference type="ARBA" id="ARBA00023125"/>
    </source>
</evidence>
<keyword evidence="2" id="KW-0238">DNA-binding</keyword>
<comment type="caution">
    <text evidence="9">The sequence shown here is derived from an EMBL/GenBank/DDBJ whole genome shotgun (WGS) entry which is preliminary data.</text>
</comment>
<feature type="region of interest" description="Disordered" evidence="6">
    <location>
        <begin position="243"/>
        <end position="297"/>
    </location>
</feature>
<dbReference type="OrthoDB" id="338531at2759"/>
<dbReference type="InterPro" id="IPR045147">
    <property type="entry name" value="ARI3A/B/C"/>
</dbReference>
<sequence>MEDKEMQLQDVPCEADDDVLKGEDQNPSELLPGPDGLANGHGKGDDVLKGEPSEPEKDQNPIEPLPLQDNEDGDGQANGHGKTGDVLYSRKKTKVRFLSPEPSDDQNPKKRKTWLLSDSEAQGDDEAGTPEEQQAFLRELDTFHRENFLDYKPLKFYQKPLNTLKLWRAVIKLGGHEVVTTSKLWRQVGESFDPPKTCTTISYTFRNFYEKALLEYEKHLRKNGDLNLPGPTLNLSPSLDKEVMSNQGSGSGRARRDSAARAMQGWQAHRLDDSGEDMSLNSTPKHKKLKNIGLPKPTSMDLGVSQEADKQSVADVIDDGPLADWVKITVKETKESFEVFALVPGLLRNEIRIQSDPAGRLIIIGEPEQLDNPWGITPFKKIVVLPGRIDPHHTNAIMSMHGRLFIRAQYEK</sequence>
<evidence type="ECO:0000259" key="7">
    <source>
        <dbReference type="PROSITE" id="PS01031"/>
    </source>
</evidence>
<feature type="domain" description="ARID" evidence="8">
    <location>
        <begin position="130"/>
        <end position="221"/>
    </location>
</feature>
<keyword evidence="10" id="KW-1185">Reference proteome</keyword>
<evidence type="ECO:0000256" key="6">
    <source>
        <dbReference type="SAM" id="MobiDB-lite"/>
    </source>
</evidence>
<dbReference type="PANTHER" id="PTHR15348:SF23">
    <property type="entry name" value="GENOME ASSEMBLY, CHROMOSOME: A06"/>
    <property type="match status" value="1"/>
</dbReference>
<accession>A0A8X7V5V8</accession>
<dbReference type="CDD" id="cd00298">
    <property type="entry name" value="ACD_sHsps_p23-like"/>
    <property type="match status" value="1"/>
</dbReference>
<dbReference type="InterPro" id="IPR002068">
    <property type="entry name" value="A-crystallin/Hsp20_dom"/>
</dbReference>
<protein>
    <submittedName>
        <fullName evidence="9">Uncharacterized protein</fullName>
    </submittedName>
</protein>
<keyword evidence="1" id="KW-0805">Transcription regulation</keyword>
<evidence type="ECO:0000256" key="4">
    <source>
        <dbReference type="ARBA" id="ARBA00023242"/>
    </source>
</evidence>
<dbReference type="CDD" id="cd16100">
    <property type="entry name" value="ARID"/>
    <property type="match status" value="1"/>
</dbReference>
<dbReference type="PROSITE" id="PS51011">
    <property type="entry name" value="ARID"/>
    <property type="match status" value="1"/>
</dbReference>
<name>A0A8X7V5V8_BRACI</name>
<dbReference type="GO" id="GO:0006357">
    <property type="term" value="P:regulation of transcription by RNA polymerase II"/>
    <property type="evidence" value="ECO:0007669"/>
    <property type="project" value="InterPro"/>
</dbReference>